<reference evidence="3 4" key="1">
    <citation type="journal article" date="2008" name="Nature">
        <title>The genome of Laccaria bicolor provides insights into mycorrhizal symbiosis.</title>
        <authorList>
            <person name="Martin F."/>
            <person name="Aerts A."/>
            <person name="Ahren D."/>
            <person name="Brun A."/>
            <person name="Danchin E.G.J."/>
            <person name="Duchaussoy F."/>
            <person name="Gibon J."/>
            <person name="Kohler A."/>
            <person name="Lindquist E."/>
            <person name="Pereda V."/>
            <person name="Salamov A."/>
            <person name="Shapiro H.J."/>
            <person name="Wuyts J."/>
            <person name="Blaudez D."/>
            <person name="Buee M."/>
            <person name="Brokstein P."/>
            <person name="Canbaeck B."/>
            <person name="Cohen D."/>
            <person name="Courty P.E."/>
            <person name="Coutinho P.M."/>
            <person name="Delaruelle C."/>
            <person name="Detter J.C."/>
            <person name="Deveau A."/>
            <person name="DiFazio S."/>
            <person name="Duplessis S."/>
            <person name="Fraissinet-Tachet L."/>
            <person name="Lucic E."/>
            <person name="Frey-Klett P."/>
            <person name="Fourrey C."/>
            <person name="Feussner I."/>
            <person name="Gay G."/>
            <person name="Grimwood J."/>
            <person name="Hoegger P.J."/>
            <person name="Jain P."/>
            <person name="Kilaru S."/>
            <person name="Labbe J."/>
            <person name="Lin Y.C."/>
            <person name="Legue V."/>
            <person name="Le Tacon F."/>
            <person name="Marmeisse R."/>
            <person name="Melayah D."/>
            <person name="Montanini B."/>
            <person name="Muratet M."/>
            <person name="Nehls U."/>
            <person name="Niculita-Hirzel H."/>
            <person name="Oudot-Le Secq M.P."/>
            <person name="Peter M."/>
            <person name="Quesneville H."/>
            <person name="Rajashekar B."/>
            <person name="Reich M."/>
            <person name="Rouhier N."/>
            <person name="Schmutz J."/>
            <person name="Yin T."/>
            <person name="Chalot M."/>
            <person name="Henrissat B."/>
            <person name="Kuees U."/>
            <person name="Lucas S."/>
            <person name="Van de Peer Y."/>
            <person name="Podila G.K."/>
            <person name="Polle A."/>
            <person name="Pukkila P.J."/>
            <person name="Richardson P.M."/>
            <person name="Rouze P."/>
            <person name="Sanders I.R."/>
            <person name="Stajich J.E."/>
            <person name="Tunlid A."/>
            <person name="Tuskan G."/>
            <person name="Grigoriev I.V."/>
        </authorList>
    </citation>
    <scope>NUCLEOTIDE SEQUENCE [LARGE SCALE GENOMIC DNA]</scope>
    <source>
        <strain evidence="4">S238N-H82 / ATCC MYA-4686</strain>
    </source>
</reference>
<feature type="chain" id="PRO_5002749078" evidence="2">
    <location>
        <begin position="21"/>
        <end position="287"/>
    </location>
</feature>
<feature type="region of interest" description="Disordered" evidence="1">
    <location>
        <begin position="231"/>
        <end position="287"/>
    </location>
</feature>
<dbReference type="EMBL" id="DS547109">
    <property type="protein sequence ID" value="EDR06278.1"/>
    <property type="molecule type" value="Genomic_DNA"/>
</dbReference>
<feature type="compositionally biased region" description="Basic and acidic residues" evidence="1">
    <location>
        <begin position="272"/>
        <end position="287"/>
    </location>
</feature>
<gene>
    <name evidence="3" type="ORF">LACBIDRAFT_328947</name>
</gene>
<sequence length="287" mass="32302">MSGLWVELFVFDCLPFETLSFVSVVKIARDDTCGCHAWENPGDFCKGYPIARAFNSEHPRFLPHDDVKHPPGVDFFNCTSSAPPTDSVMVHVWQFTVSPPTRASEIRGVARRLAWRLFITVSGPRHQYTRGLLGVNHWILLPGVVFASKEPPRKYGRPSRPPPFEKDLEMQKLQNEPKNDKGPCPQGEQPVELTEPSEVDLKMPKAYTRVRGGLLLWAYTTSLIGFQDKGPCPQGEQPIELTEPSEVDPKMPKGETRILGLQDKGPLPQKELPVEESKDFEKSKLCL</sequence>
<dbReference type="HOGENOM" id="CLU_969997_0_0_1"/>
<dbReference type="AlphaFoldDB" id="B0DGI9"/>
<evidence type="ECO:0000313" key="4">
    <source>
        <dbReference type="Proteomes" id="UP000001194"/>
    </source>
</evidence>
<organism evidence="4">
    <name type="scientific">Laccaria bicolor (strain S238N-H82 / ATCC MYA-4686)</name>
    <name type="common">Bicoloured deceiver</name>
    <name type="synonym">Laccaria laccata var. bicolor</name>
    <dbReference type="NCBI Taxonomy" id="486041"/>
    <lineage>
        <taxon>Eukaryota</taxon>
        <taxon>Fungi</taxon>
        <taxon>Dikarya</taxon>
        <taxon>Basidiomycota</taxon>
        <taxon>Agaricomycotina</taxon>
        <taxon>Agaricomycetes</taxon>
        <taxon>Agaricomycetidae</taxon>
        <taxon>Agaricales</taxon>
        <taxon>Agaricineae</taxon>
        <taxon>Hydnangiaceae</taxon>
        <taxon>Laccaria</taxon>
    </lineage>
</organism>
<dbReference type="KEGG" id="lbc:LACBIDRAFT_328947"/>
<feature type="compositionally biased region" description="Basic and acidic residues" evidence="1">
    <location>
        <begin position="247"/>
        <end position="256"/>
    </location>
</feature>
<evidence type="ECO:0000256" key="1">
    <source>
        <dbReference type="SAM" id="MobiDB-lite"/>
    </source>
</evidence>
<dbReference type="RefSeq" id="XP_001883139.1">
    <property type="nucleotide sequence ID" value="XM_001883104.1"/>
</dbReference>
<feature type="signal peptide" evidence="2">
    <location>
        <begin position="1"/>
        <end position="20"/>
    </location>
</feature>
<evidence type="ECO:0000313" key="3">
    <source>
        <dbReference type="EMBL" id="EDR06278.1"/>
    </source>
</evidence>
<protein>
    <submittedName>
        <fullName evidence="3">Predicted protein</fullName>
    </submittedName>
</protein>
<name>B0DGI9_LACBS</name>
<feature type="region of interest" description="Disordered" evidence="1">
    <location>
        <begin position="175"/>
        <end position="196"/>
    </location>
</feature>
<proteinExistence type="predicted"/>
<evidence type="ECO:0000256" key="2">
    <source>
        <dbReference type="SAM" id="SignalP"/>
    </source>
</evidence>
<dbReference type="InParanoid" id="B0DGI9"/>
<dbReference type="Proteomes" id="UP000001194">
    <property type="component" value="Unassembled WGS sequence"/>
</dbReference>
<keyword evidence="4" id="KW-1185">Reference proteome</keyword>
<keyword evidence="2" id="KW-0732">Signal</keyword>
<accession>B0DGI9</accession>
<dbReference type="GeneID" id="6078621"/>